<accession>A0A0F9BMG5</accession>
<gene>
    <name evidence="1" type="ORF">LCGC14_2772070</name>
</gene>
<reference evidence="1" key="1">
    <citation type="journal article" date="2015" name="Nature">
        <title>Complex archaea that bridge the gap between prokaryotes and eukaryotes.</title>
        <authorList>
            <person name="Spang A."/>
            <person name="Saw J.H."/>
            <person name="Jorgensen S.L."/>
            <person name="Zaremba-Niedzwiedzka K."/>
            <person name="Martijn J."/>
            <person name="Lind A.E."/>
            <person name="van Eijk R."/>
            <person name="Schleper C."/>
            <person name="Guy L."/>
            <person name="Ettema T.J."/>
        </authorList>
    </citation>
    <scope>NUCLEOTIDE SEQUENCE</scope>
</reference>
<dbReference type="AlphaFoldDB" id="A0A0F9BMG5"/>
<name>A0A0F9BMG5_9ZZZZ</name>
<dbReference type="InterPro" id="IPR009003">
    <property type="entry name" value="Peptidase_S1_PA"/>
</dbReference>
<evidence type="ECO:0008006" key="2">
    <source>
        <dbReference type="Google" id="ProtNLM"/>
    </source>
</evidence>
<dbReference type="EMBL" id="LAZR01051252">
    <property type="protein sequence ID" value="KKK85561.1"/>
    <property type="molecule type" value="Genomic_DNA"/>
</dbReference>
<evidence type="ECO:0000313" key="1">
    <source>
        <dbReference type="EMBL" id="KKK85561.1"/>
    </source>
</evidence>
<dbReference type="SUPFAM" id="SSF50494">
    <property type="entry name" value="Trypsin-like serine proteases"/>
    <property type="match status" value="1"/>
</dbReference>
<proteinExistence type="predicted"/>
<organism evidence="1">
    <name type="scientific">marine sediment metagenome</name>
    <dbReference type="NCBI Taxonomy" id="412755"/>
    <lineage>
        <taxon>unclassified sequences</taxon>
        <taxon>metagenomes</taxon>
        <taxon>ecological metagenomes</taxon>
    </lineage>
</organism>
<feature type="non-terminal residue" evidence="1">
    <location>
        <position position="1"/>
    </location>
</feature>
<comment type="caution">
    <text evidence="1">The sequence shown here is derived from an EMBL/GenBank/DDBJ whole genome shotgun (WGS) entry which is preliminary data.</text>
</comment>
<protein>
    <recommendedName>
        <fullName evidence="2">Serine protease</fullName>
    </recommendedName>
</protein>
<sequence length="255" mass="27710">IVTGLILVFLLGIFLVLKGIINIDIPIDLGNTTDTQPPLPIYAPIAPVAPAAPPKVDVPSPPPTRPTDYMVRITNRHKNGQRTWHGILIRDHNRVVVITSRLVFTNGFDGTTLSFNGQVYQTRFLVQDEKMGLVALHVYTNDAVALPAISLNDEPNLPPDVSALVSTPQKDFVVVVQGYMTPRKTPAHGAVDWMLLGGDLPDTCIGAPVTHNNDVVGLVIGLNSLNRKHAIAASMYTLRKFVGFATSNDRVSEIQ</sequence>